<proteinExistence type="predicted"/>
<reference evidence="1" key="1">
    <citation type="submission" date="2024-11" db="EMBL/GenBank/DDBJ databases">
        <authorList>
            <person name="Lucas J.A."/>
        </authorList>
    </citation>
    <scope>NUCLEOTIDE SEQUENCE</scope>
    <source>
        <strain evidence="1">Z 8.8</strain>
    </source>
</reference>
<accession>A0ACC7MND4</accession>
<dbReference type="Proteomes" id="UP001622950">
    <property type="component" value="Unassembled WGS sequence"/>
</dbReference>
<evidence type="ECO:0000313" key="2">
    <source>
        <dbReference type="Proteomes" id="UP001622950"/>
    </source>
</evidence>
<comment type="caution">
    <text evidence="1">The sequence shown here is derived from an EMBL/GenBank/DDBJ whole genome shotgun (WGS) entry which is preliminary data.</text>
</comment>
<gene>
    <name evidence="1" type="ORF">ACJEBM_03930</name>
</gene>
<protein>
    <submittedName>
        <fullName evidence="1">Bleomycin resistance protein</fullName>
    </submittedName>
</protein>
<evidence type="ECO:0000313" key="1">
    <source>
        <dbReference type="EMBL" id="MFK9079823.1"/>
    </source>
</evidence>
<dbReference type="EMBL" id="JBJHQE010000003">
    <property type="protein sequence ID" value="MFK9079823.1"/>
    <property type="molecule type" value="Genomic_DNA"/>
</dbReference>
<keyword evidence="2" id="KW-1185">Reference proteome</keyword>
<organism evidence="1 2">
    <name type="scientific">Pseudomonas neuropathica</name>
    <dbReference type="NCBI Taxonomy" id="2730425"/>
    <lineage>
        <taxon>Bacteria</taxon>
        <taxon>Pseudomonadati</taxon>
        <taxon>Pseudomonadota</taxon>
        <taxon>Gammaproteobacteria</taxon>
        <taxon>Pseudomonadales</taxon>
        <taxon>Pseudomonadaceae</taxon>
        <taxon>Pseudomonas</taxon>
    </lineage>
</organism>
<sequence>MKMNPLVPEMIVSDVQRSLAFYCQVLGFQVEYERPEHKFAFLSFQGSQLMLEEDDLQASPWRVGPLESPYGRGMNLSIRCADANALAKAIEGAGIALRRPIEECWYRDNEREHGELNFLVLDPDGYLLRFNQSLGVRAVDTGPLPNRNPL</sequence>
<name>A0ACC7MND4_9PSED</name>